<evidence type="ECO:0000256" key="1">
    <source>
        <dbReference type="ARBA" id="ARBA00004651"/>
    </source>
</evidence>
<keyword evidence="9 14" id="KW-0472">Membrane</keyword>
<evidence type="ECO:0000256" key="15">
    <source>
        <dbReference type="SAM" id="MobiDB-lite"/>
    </source>
</evidence>
<evidence type="ECO:0000256" key="10">
    <source>
        <dbReference type="ARBA" id="ARBA00030253"/>
    </source>
</evidence>
<evidence type="ECO:0000313" key="16">
    <source>
        <dbReference type="EMBL" id="MCJ2543739.1"/>
    </source>
</evidence>
<evidence type="ECO:0000256" key="9">
    <source>
        <dbReference type="ARBA" id="ARBA00023136"/>
    </source>
</evidence>
<feature type="transmembrane region" description="Helical" evidence="14">
    <location>
        <begin position="110"/>
        <end position="130"/>
    </location>
</feature>
<dbReference type="InterPro" id="IPR044878">
    <property type="entry name" value="UbiA_sf"/>
</dbReference>
<keyword evidence="8 14" id="KW-0350">Heme biosynthesis</keyword>
<feature type="transmembrane region" description="Helical" evidence="14">
    <location>
        <begin position="68"/>
        <end position="89"/>
    </location>
</feature>
<evidence type="ECO:0000256" key="14">
    <source>
        <dbReference type="HAMAP-Rule" id="MF_00154"/>
    </source>
</evidence>
<dbReference type="PROSITE" id="PS00943">
    <property type="entry name" value="UBIA"/>
    <property type="match status" value="1"/>
</dbReference>
<dbReference type="CDD" id="cd13957">
    <property type="entry name" value="PT_UbiA_Cox10"/>
    <property type="match status" value="1"/>
</dbReference>
<dbReference type="InterPro" id="IPR030470">
    <property type="entry name" value="UbiA_prenylTrfase_CS"/>
</dbReference>
<evidence type="ECO:0000256" key="2">
    <source>
        <dbReference type="ARBA" id="ARBA00004919"/>
    </source>
</evidence>
<evidence type="ECO:0000256" key="12">
    <source>
        <dbReference type="ARBA" id="ARBA00042475"/>
    </source>
</evidence>
<evidence type="ECO:0000256" key="11">
    <source>
        <dbReference type="ARBA" id="ARBA00040810"/>
    </source>
</evidence>
<accession>A0ABT0CD78</accession>
<dbReference type="NCBIfam" id="NF003349">
    <property type="entry name" value="PRK04375.1-2"/>
    <property type="match status" value="1"/>
</dbReference>
<evidence type="ECO:0000256" key="8">
    <source>
        <dbReference type="ARBA" id="ARBA00023133"/>
    </source>
</evidence>
<dbReference type="PANTHER" id="PTHR43448">
    <property type="entry name" value="PROTOHEME IX FARNESYLTRANSFERASE, MITOCHONDRIAL"/>
    <property type="match status" value="1"/>
</dbReference>
<feature type="region of interest" description="Disordered" evidence="15">
    <location>
        <begin position="1"/>
        <end position="23"/>
    </location>
</feature>
<dbReference type="InterPro" id="IPR000537">
    <property type="entry name" value="UbiA_prenyltransferase"/>
</dbReference>
<reference evidence="16" key="1">
    <citation type="submission" date="2021-02" db="EMBL/GenBank/DDBJ databases">
        <title>The CRISPR/cas machinery reduction and long-range gene transfer in the hot spring cyanobacterium Synechococcus.</title>
        <authorList>
            <person name="Dvorak P."/>
            <person name="Jahodarova E."/>
            <person name="Hasler P."/>
            <person name="Poulickova A."/>
        </authorList>
    </citation>
    <scope>NUCLEOTIDE SEQUENCE</scope>
    <source>
        <strain evidence="16">Rupite</strain>
    </source>
</reference>
<sequence length="340" mass="37170">MQDVFQDSFHDHQSTQSTQIPCQTRHHQTVSQVFRSYSQLIKPKIIALLLMTTAGAMWMAGNTDPVKFVVTLLGGGMAAAAANAINMVYDADIDQVMERTRHRPLPSGRIQARDALIFAGILAFLSFGLLALFTNLLAAGLAMSGILVYVGVYTHWLKRSSTQNIVIGGAAGAIPPLVGWAAATGELSWAAWVMFAIIFLWTPPHFWALALLKQEDYARARVPMLPVVAGETRTALQILFYALLIVPVSLLLVYPLQVLGSFYLGAAFLLGSLLVWKAVQLLQDPQSRERAGSLFVFANLYLLLLCGAMGLDSWSLTHTLWGQAMASLQGIYTIWMGSLS</sequence>
<dbReference type="RefSeq" id="WP_244351498.1">
    <property type="nucleotide sequence ID" value="NZ_JAFIRA010000035.1"/>
</dbReference>
<dbReference type="Gene3D" id="1.10.357.140">
    <property type="entry name" value="UbiA prenyltransferase"/>
    <property type="match status" value="1"/>
</dbReference>
<evidence type="ECO:0000256" key="3">
    <source>
        <dbReference type="ARBA" id="ARBA00012292"/>
    </source>
</evidence>
<name>A0ABT0CD78_THEVL</name>
<evidence type="ECO:0000256" key="7">
    <source>
        <dbReference type="ARBA" id="ARBA00022989"/>
    </source>
</evidence>
<keyword evidence="17" id="KW-1185">Reference proteome</keyword>
<gene>
    <name evidence="14" type="primary">ctaB</name>
    <name evidence="16" type="ORF">JX360_12625</name>
</gene>
<feature type="transmembrane region" description="Helical" evidence="14">
    <location>
        <begin position="136"/>
        <end position="153"/>
    </location>
</feature>
<feature type="transmembrane region" description="Helical" evidence="14">
    <location>
        <begin position="45"/>
        <end position="62"/>
    </location>
</feature>
<organism evidence="16 17">
    <name type="scientific">Thermostichus vulcanus str. 'Rupite'</name>
    <dbReference type="NCBI Taxonomy" id="2813851"/>
    <lineage>
        <taxon>Bacteria</taxon>
        <taxon>Bacillati</taxon>
        <taxon>Cyanobacteriota</taxon>
        <taxon>Cyanophyceae</taxon>
        <taxon>Thermostichales</taxon>
        <taxon>Thermostichaceae</taxon>
        <taxon>Thermostichus</taxon>
    </lineage>
</organism>
<evidence type="ECO:0000256" key="13">
    <source>
        <dbReference type="ARBA" id="ARBA00047690"/>
    </source>
</evidence>
<dbReference type="HAMAP" id="MF_00154">
    <property type="entry name" value="CyoE_CtaB"/>
    <property type="match status" value="1"/>
</dbReference>
<evidence type="ECO:0000256" key="4">
    <source>
        <dbReference type="ARBA" id="ARBA00022475"/>
    </source>
</evidence>
<evidence type="ECO:0000256" key="6">
    <source>
        <dbReference type="ARBA" id="ARBA00022692"/>
    </source>
</evidence>
<feature type="transmembrane region" description="Helical" evidence="14">
    <location>
        <begin position="189"/>
        <end position="212"/>
    </location>
</feature>
<dbReference type="PANTHER" id="PTHR43448:SF7">
    <property type="entry name" value="4-HYDROXYBENZOATE SOLANESYLTRANSFERASE"/>
    <property type="match status" value="1"/>
</dbReference>
<feature type="transmembrane region" description="Helical" evidence="14">
    <location>
        <begin position="165"/>
        <end position="183"/>
    </location>
</feature>
<keyword evidence="4 14" id="KW-1003">Cell membrane</keyword>
<comment type="function">
    <text evidence="14">Converts heme B (protoheme IX) to heme O by substitution of the vinyl group on carbon 2 of heme B porphyrin ring with a hydroxyethyl farnesyl side group.</text>
</comment>
<dbReference type="EC" id="2.5.1.141" evidence="3 14"/>
<evidence type="ECO:0000256" key="5">
    <source>
        <dbReference type="ARBA" id="ARBA00022679"/>
    </source>
</evidence>
<proteinExistence type="inferred from homology"/>
<keyword evidence="7 14" id="KW-1133">Transmembrane helix</keyword>
<comment type="caution">
    <text evidence="16">The sequence shown here is derived from an EMBL/GenBank/DDBJ whole genome shotgun (WGS) entry which is preliminary data.</text>
</comment>
<comment type="similarity">
    <text evidence="14">Belongs to the UbiA prenyltransferase family. Protoheme IX farnesyltransferase subfamily.</text>
</comment>
<feature type="transmembrane region" description="Helical" evidence="14">
    <location>
        <begin position="291"/>
        <end position="311"/>
    </location>
</feature>
<comment type="pathway">
    <text evidence="2 14">Porphyrin-containing compound metabolism; heme O biosynthesis; heme O from protoheme: step 1/1.</text>
</comment>
<keyword evidence="6 14" id="KW-0812">Transmembrane</keyword>
<comment type="subcellular location">
    <subcellularLocation>
        <location evidence="1 14">Cell membrane</location>
        <topology evidence="1 14">Multi-pass membrane protein</topology>
    </subcellularLocation>
</comment>
<keyword evidence="5 14" id="KW-0808">Transferase</keyword>
<comment type="miscellaneous">
    <text evidence="14">Carbon 2 of the heme B porphyrin ring is defined according to the Fischer nomenclature.</text>
</comment>
<protein>
    <recommendedName>
        <fullName evidence="11 14">Protoheme IX farnesyltransferase</fullName>
        <ecNumber evidence="3 14">2.5.1.141</ecNumber>
    </recommendedName>
    <alternativeName>
        <fullName evidence="12 14">Heme B farnesyltransferase</fullName>
    </alternativeName>
    <alternativeName>
        <fullName evidence="10 14">Heme O synthase</fullName>
    </alternativeName>
</protein>
<feature type="transmembrane region" description="Helical" evidence="14">
    <location>
        <begin position="233"/>
        <end position="254"/>
    </location>
</feature>
<dbReference type="EMBL" id="JAFIRA010000035">
    <property type="protein sequence ID" value="MCJ2543739.1"/>
    <property type="molecule type" value="Genomic_DNA"/>
</dbReference>
<dbReference type="Pfam" id="PF01040">
    <property type="entry name" value="UbiA"/>
    <property type="match status" value="1"/>
</dbReference>
<comment type="catalytic activity">
    <reaction evidence="13 14">
        <text>heme b + (2E,6E)-farnesyl diphosphate + H2O = Fe(II)-heme o + diphosphate</text>
        <dbReference type="Rhea" id="RHEA:28070"/>
        <dbReference type="ChEBI" id="CHEBI:15377"/>
        <dbReference type="ChEBI" id="CHEBI:33019"/>
        <dbReference type="ChEBI" id="CHEBI:60344"/>
        <dbReference type="ChEBI" id="CHEBI:60530"/>
        <dbReference type="ChEBI" id="CHEBI:175763"/>
        <dbReference type="EC" id="2.5.1.141"/>
    </reaction>
</comment>
<dbReference type="Proteomes" id="UP000830835">
    <property type="component" value="Unassembled WGS sequence"/>
</dbReference>
<evidence type="ECO:0000313" key="17">
    <source>
        <dbReference type="Proteomes" id="UP000830835"/>
    </source>
</evidence>
<dbReference type="InterPro" id="IPR006369">
    <property type="entry name" value="Protohaem_IX_farnesylTrfase"/>
</dbReference>
<feature type="transmembrane region" description="Helical" evidence="14">
    <location>
        <begin position="260"/>
        <end position="279"/>
    </location>
</feature>
<dbReference type="NCBIfam" id="TIGR01473">
    <property type="entry name" value="cyoE_ctaB"/>
    <property type="match status" value="1"/>
</dbReference>